<feature type="region of interest" description="Disordered" evidence="1">
    <location>
        <begin position="369"/>
        <end position="398"/>
    </location>
</feature>
<dbReference type="InterPro" id="IPR024420">
    <property type="entry name" value="TRAPP_III_complex_Trs85"/>
</dbReference>
<dbReference type="GO" id="GO:1990072">
    <property type="term" value="C:TRAPPIII protein complex"/>
    <property type="evidence" value="ECO:0007669"/>
    <property type="project" value="TreeGrafter"/>
</dbReference>
<dbReference type="PANTHER" id="PTHR12975:SF6">
    <property type="entry name" value="TRAFFICKING PROTEIN PARTICLE COMPLEX SUBUNIT 8"/>
    <property type="match status" value="1"/>
</dbReference>
<feature type="region of interest" description="Disordered" evidence="1">
    <location>
        <begin position="247"/>
        <end position="309"/>
    </location>
</feature>
<accession>A0A165T0Z3</accession>
<protein>
    <recommendedName>
        <fullName evidence="2">TPPC8 first Ig-like domain-containing protein</fullName>
    </recommendedName>
</protein>
<feature type="compositionally biased region" description="Polar residues" evidence="1">
    <location>
        <begin position="384"/>
        <end position="397"/>
    </location>
</feature>
<keyword evidence="4" id="KW-1185">Reference proteome</keyword>
<gene>
    <name evidence="3" type="ORF">DAEQUDRAFT_749133</name>
</gene>
<name>A0A165T0Z3_9APHY</name>
<dbReference type="Proteomes" id="UP000076727">
    <property type="component" value="Unassembled WGS sequence"/>
</dbReference>
<reference evidence="3 4" key="1">
    <citation type="journal article" date="2016" name="Mol. Biol. Evol.">
        <title>Comparative Genomics of Early-Diverging Mushroom-Forming Fungi Provides Insights into the Origins of Lignocellulose Decay Capabilities.</title>
        <authorList>
            <person name="Nagy L.G."/>
            <person name="Riley R."/>
            <person name="Tritt A."/>
            <person name="Adam C."/>
            <person name="Daum C."/>
            <person name="Floudas D."/>
            <person name="Sun H."/>
            <person name="Yadav J.S."/>
            <person name="Pangilinan J."/>
            <person name="Larsson K.H."/>
            <person name="Matsuura K."/>
            <person name="Barry K."/>
            <person name="Labutti K."/>
            <person name="Kuo R."/>
            <person name="Ohm R.A."/>
            <person name="Bhattacharya S.S."/>
            <person name="Shirouzu T."/>
            <person name="Yoshinaga Y."/>
            <person name="Martin F.M."/>
            <person name="Grigoriev I.V."/>
            <person name="Hibbett D.S."/>
        </authorList>
    </citation>
    <scope>NUCLEOTIDE SEQUENCE [LARGE SCALE GENOMIC DNA]</scope>
    <source>
        <strain evidence="3 4">L-15889</strain>
    </source>
</reference>
<proteinExistence type="predicted"/>
<dbReference type="OrthoDB" id="203724at2759"/>
<feature type="domain" description="TPPC8 first Ig-like" evidence="2">
    <location>
        <begin position="752"/>
        <end position="889"/>
    </location>
</feature>
<evidence type="ECO:0000313" key="4">
    <source>
        <dbReference type="Proteomes" id="UP000076727"/>
    </source>
</evidence>
<feature type="compositionally biased region" description="Polar residues" evidence="1">
    <location>
        <begin position="298"/>
        <end position="309"/>
    </location>
</feature>
<dbReference type="PANTHER" id="PTHR12975">
    <property type="entry name" value="TRANSPORT PROTEIN TRAPP"/>
    <property type="match status" value="1"/>
</dbReference>
<evidence type="ECO:0000256" key="1">
    <source>
        <dbReference type="SAM" id="MobiDB-lite"/>
    </source>
</evidence>
<dbReference type="STRING" id="1314783.A0A165T0Z3"/>
<dbReference type="Pfam" id="PF12739">
    <property type="entry name" value="TRAPPC-Trs85"/>
    <property type="match status" value="1"/>
</dbReference>
<feature type="compositionally biased region" description="Low complexity" evidence="1">
    <location>
        <begin position="370"/>
        <end position="383"/>
    </location>
</feature>
<dbReference type="InterPro" id="IPR058541">
    <property type="entry name" value="Ig_TPPC8_1st"/>
</dbReference>
<dbReference type="EMBL" id="KV429039">
    <property type="protein sequence ID" value="KZT72776.1"/>
    <property type="molecule type" value="Genomic_DNA"/>
</dbReference>
<evidence type="ECO:0000313" key="3">
    <source>
        <dbReference type="EMBL" id="KZT72776.1"/>
    </source>
</evidence>
<dbReference type="Pfam" id="PF24545">
    <property type="entry name" value="Ig_TPPC8_1st"/>
    <property type="match status" value="1"/>
</dbReference>
<evidence type="ECO:0000259" key="2">
    <source>
        <dbReference type="Pfam" id="PF24545"/>
    </source>
</evidence>
<organism evidence="3 4">
    <name type="scientific">Daedalea quercina L-15889</name>
    <dbReference type="NCBI Taxonomy" id="1314783"/>
    <lineage>
        <taxon>Eukaryota</taxon>
        <taxon>Fungi</taxon>
        <taxon>Dikarya</taxon>
        <taxon>Basidiomycota</taxon>
        <taxon>Agaricomycotina</taxon>
        <taxon>Agaricomycetes</taxon>
        <taxon>Polyporales</taxon>
        <taxon>Fomitopsis</taxon>
    </lineage>
</organism>
<sequence length="1413" mass="156345">MPPTLPVSLSPHICVLASPDVHELFESSGLPPLAQTLQSFVPLPNVTTRTTSFTSVPHTTFALRFSDLESIEITAREDEERRAARTMDWISARISARAADWVKVMEAQASGGNTGGKDGAWRDRTPWWEELKRCMEGDCIPNSDEGWNHPAAIILAVSTRAVNPLQALQDLSTRPVELPSWVEPTALRYYLIIHPADSELTDPIAQALFNAVKKQYGLDSYLLPLTLPTNPLPAPVPVPALLPRLPPPPPPSAAFDTPPLAPAPTPAGLVAPNTPRGLMSPIPRSPGPSVLAPGQRDVSAQGSSQTSPTGYALRISEADIQQTGKFVREFVVTSLIPWMEKRVNDWNENFSSSRRLPSRLFSSTKRLFGSSAASPAPTAPSTPGHGSNPSISSVSSRFRTHQANNSISSIASVSSVGTLAEGTVSQQRRLAEFATMLGDYKLATSVWEALRKEGRGGSDVLPLLLAPSPALSLHAAHAITVLRSPSNPYFQSPGHAQLRALSYAVRWIVGIDKRDFLGPLLEGERWLVQAAGSAEDPPSMLLYAHAAFLSEKKNALRRSALWYLLAADHLEKAGNKRIAMYLFRKAHELYKTQVPKELSPSFWDSEARDPADWKGFPAVLPGIEHELGRLLYTTGDTEGAVRYFLELLRGSVDTIVSLSDDRADSKGGAEDQITPDRVYLEDFRVAAKHFKETEPDKWRSSSLRLSVTFCQPKQTRVRFPGNNIEGDPEEWTRREEDWASFWAPRGKEKLERSSKAAVDEYFWVDLGIRNPLDVEVNLSGLSVIVREASSSDHSTTPDFVEVEVVDGITLGPREYRTIPVAVKSTRPASLHITHVIFEFLSLLPVSESLALRGKRLHDTAQQRQTQTYGSDILIKINVEDAEQRLRASFVDDRHLILMEGEHRRLKLWMTNSGSQPINEVWMVSGREDELWLESDEAGVGDSQGTSSSVDTFAESLSLSNSLCRREPYQIALGDANGSSSLSPGESTQVTVILHASQVGERDLGLLFVFRQTQDASFRCVRVTRAYEVVPVFRVAASAEPSRSLDHSYAVSLDLENVTEIGNLRLTQVSTMSPMWAAQCLGKCSLDAIQPQQMTRVHLGIDPWRKGQGPQPTMQFVSRKLEAILHGEQPDNSEPPPIEVHCQHISKGTKARSVANPPMAYFIHCGRRTYSTSRAQTSHPYIPPDSHSHIFPLINPYAIDIILFWELEGEGRSGHVLISGLTLGASHAYLDRMIDEAENAKVKRSMYAETQRERSEILRAIRESEWNAEMDPTVVIIEVPGTVRHDFSEGPCSVSVRYTLRNLSPTHSSCITLRLAANRVDVETSTLTKPYFSVLLSPRYTGRLTHRAEIEPHGAATVQSKVWVSRSGSFRINAWTVETQVDASERTRTRHLRYVQGPPLEQLVCFSVVDISQS</sequence>